<keyword evidence="6" id="KW-0732">Signal</keyword>
<dbReference type="InterPro" id="IPR000668">
    <property type="entry name" value="Peptidase_C1A_C"/>
</dbReference>
<dbReference type="InterPro" id="IPR025660">
    <property type="entry name" value="Pept_his_AS"/>
</dbReference>
<dbReference type="PROSITE" id="PS00640">
    <property type="entry name" value="THIOL_PROTEASE_ASN"/>
    <property type="match status" value="1"/>
</dbReference>
<evidence type="ECO:0000259" key="7">
    <source>
        <dbReference type="SMART" id="SM00645"/>
    </source>
</evidence>
<dbReference type="PROSITE" id="PS00639">
    <property type="entry name" value="THIOL_PROTEASE_HIS"/>
    <property type="match status" value="1"/>
</dbReference>
<organism evidence="9 10">
    <name type="scientific">Psylliodes chrysocephalus</name>
    <dbReference type="NCBI Taxonomy" id="3402493"/>
    <lineage>
        <taxon>Eukaryota</taxon>
        <taxon>Metazoa</taxon>
        <taxon>Ecdysozoa</taxon>
        <taxon>Arthropoda</taxon>
        <taxon>Hexapoda</taxon>
        <taxon>Insecta</taxon>
        <taxon>Pterygota</taxon>
        <taxon>Neoptera</taxon>
        <taxon>Endopterygota</taxon>
        <taxon>Coleoptera</taxon>
        <taxon>Polyphaga</taxon>
        <taxon>Cucujiformia</taxon>
        <taxon>Chrysomeloidea</taxon>
        <taxon>Chrysomelidae</taxon>
        <taxon>Galerucinae</taxon>
        <taxon>Alticini</taxon>
        <taxon>Psylliodes</taxon>
    </lineage>
</organism>
<proteinExistence type="inferred from homology"/>
<dbReference type="OrthoDB" id="10253408at2759"/>
<keyword evidence="2" id="KW-0645">Protease</keyword>
<evidence type="ECO:0000256" key="5">
    <source>
        <dbReference type="ARBA" id="ARBA00023157"/>
    </source>
</evidence>
<keyword evidence="4" id="KW-0788">Thiol protease</keyword>
<evidence type="ECO:0000313" key="10">
    <source>
        <dbReference type="Proteomes" id="UP001153636"/>
    </source>
</evidence>
<feature type="domain" description="Peptidase C1A papain C-terminal" evidence="7">
    <location>
        <begin position="110"/>
        <end position="324"/>
    </location>
</feature>
<evidence type="ECO:0000256" key="3">
    <source>
        <dbReference type="ARBA" id="ARBA00022801"/>
    </source>
</evidence>
<dbReference type="PRINTS" id="PR00705">
    <property type="entry name" value="PAPAIN"/>
</dbReference>
<dbReference type="InterPro" id="IPR025661">
    <property type="entry name" value="Pept_asp_AS"/>
</dbReference>
<dbReference type="SMART" id="SM00848">
    <property type="entry name" value="Inhibitor_I29"/>
    <property type="match status" value="1"/>
</dbReference>
<dbReference type="Gene3D" id="3.90.70.10">
    <property type="entry name" value="Cysteine proteinases"/>
    <property type="match status" value="1"/>
</dbReference>
<evidence type="ECO:0000256" key="1">
    <source>
        <dbReference type="ARBA" id="ARBA00008455"/>
    </source>
</evidence>
<evidence type="ECO:0000256" key="4">
    <source>
        <dbReference type="ARBA" id="ARBA00022807"/>
    </source>
</evidence>
<dbReference type="GO" id="GO:0006508">
    <property type="term" value="P:proteolysis"/>
    <property type="evidence" value="ECO:0007669"/>
    <property type="project" value="UniProtKB-KW"/>
</dbReference>
<dbReference type="Proteomes" id="UP001153636">
    <property type="component" value="Chromosome 5"/>
</dbReference>
<keyword evidence="5" id="KW-1015">Disulfide bond</keyword>
<sequence length="326" mass="37152">MKAFVLLIIAITAVYSLETGKLWKEYKVNFQKKYTNEQEENRRFKIFQEKIREIQKHNDRYNKGEVSYYMGLNQFSDLTHEEFVKLLNLRKKISLDLPKTSFKIPVGADIPDSIDWREKNVVSEVKNQDGCLSCWAFSTTGALEGQFALKYNKLVSLSEQNLLDCSDDYGNGNCVQGGIMRYAFKYVKDYGINSEEDYPYEAEQKECRYNTSQSILHISGYEVIERNEEALKYAVALNGPISVAIDVTYAGSYSGGIYSDASCGNQDENLNHGVLVVGYGTENGLDYWIVKNSWSDQFGEKGYIRMQRNANNLCGIVNDASRPLVI</sequence>
<evidence type="ECO:0000256" key="6">
    <source>
        <dbReference type="SAM" id="SignalP"/>
    </source>
</evidence>
<dbReference type="EMBL" id="OV651817">
    <property type="protein sequence ID" value="CAH1110878.1"/>
    <property type="molecule type" value="Genomic_DNA"/>
</dbReference>
<reference evidence="9" key="1">
    <citation type="submission" date="2022-01" db="EMBL/GenBank/DDBJ databases">
        <authorList>
            <person name="King R."/>
        </authorList>
    </citation>
    <scope>NUCLEOTIDE SEQUENCE</scope>
</reference>
<protein>
    <submittedName>
        <fullName evidence="9">Uncharacterized protein</fullName>
    </submittedName>
</protein>
<evidence type="ECO:0000256" key="2">
    <source>
        <dbReference type="ARBA" id="ARBA00022670"/>
    </source>
</evidence>
<gene>
    <name evidence="9" type="ORF">PSYICH_LOCUS10851</name>
</gene>
<dbReference type="SUPFAM" id="SSF54001">
    <property type="entry name" value="Cysteine proteinases"/>
    <property type="match status" value="1"/>
</dbReference>
<dbReference type="InterPro" id="IPR013201">
    <property type="entry name" value="Prot_inhib_I29"/>
</dbReference>
<keyword evidence="10" id="KW-1185">Reference proteome</keyword>
<evidence type="ECO:0000313" key="9">
    <source>
        <dbReference type="EMBL" id="CAH1110878.1"/>
    </source>
</evidence>
<dbReference type="PANTHER" id="PTHR12411">
    <property type="entry name" value="CYSTEINE PROTEASE FAMILY C1-RELATED"/>
    <property type="match status" value="1"/>
</dbReference>
<feature type="domain" description="Cathepsin propeptide inhibitor" evidence="8">
    <location>
        <begin position="23"/>
        <end position="83"/>
    </location>
</feature>
<feature type="signal peptide" evidence="6">
    <location>
        <begin position="1"/>
        <end position="16"/>
    </location>
</feature>
<accession>A0A9P0D2Y4</accession>
<keyword evidence="3" id="KW-0378">Hydrolase</keyword>
<dbReference type="InterPro" id="IPR013128">
    <property type="entry name" value="Peptidase_C1A"/>
</dbReference>
<dbReference type="GO" id="GO:0008234">
    <property type="term" value="F:cysteine-type peptidase activity"/>
    <property type="evidence" value="ECO:0007669"/>
    <property type="project" value="UniProtKB-KW"/>
</dbReference>
<dbReference type="InterPro" id="IPR038765">
    <property type="entry name" value="Papain-like_cys_pep_sf"/>
</dbReference>
<comment type="similarity">
    <text evidence="1">Belongs to the peptidase C1 family.</text>
</comment>
<dbReference type="CDD" id="cd02248">
    <property type="entry name" value="Peptidase_C1A"/>
    <property type="match status" value="1"/>
</dbReference>
<dbReference type="AlphaFoldDB" id="A0A9P0D2Y4"/>
<feature type="chain" id="PRO_5040108660" evidence="6">
    <location>
        <begin position="17"/>
        <end position="326"/>
    </location>
</feature>
<dbReference type="SMART" id="SM00645">
    <property type="entry name" value="Pept_C1"/>
    <property type="match status" value="1"/>
</dbReference>
<dbReference type="InterPro" id="IPR039417">
    <property type="entry name" value="Peptidase_C1A_papain-like"/>
</dbReference>
<name>A0A9P0D2Y4_9CUCU</name>
<dbReference type="Pfam" id="PF08246">
    <property type="entry name" value="Inhibitor_I29"/>
    <property type="match status" value="1"/>
</dbReference>
<dbReference type="Pfam" id="PF00112">
    <property type="entry name" value="Peptidase_C1"/>
    <property type="match status" value="1"/>
</dbReference>
<evidence type="ECO:0000259" key="8">
    <source>
        <dbReference type="SMART" id="SM00848"/>
    </source>
</evidence>
<dbReference type="FunFam" id="3.90.70.10:FF:000006">
    <property type="entry name" value="Cathepsin S"/>
    <property type="match status" value="1"/>
</dbReference>